<comment type="caution">
    <text evidence="4">The sequence shown here is derived from an EMBL/GenBank/DDBJ whole genome shotgun (WGS) entry which is preliminary data.</text>
</comment>
<organism evidence="4 5">
    <name type="scientific">Cladonia borealis</name>
    <dbReference type="NCBI Taxonomy" id="184061"/>
    <lineage>
        <taxon>Eukaryota</taxon>
        <taxon>Fungi</taxon>
        <taxon>Dikarya</taxon>
        <taxon>Ascomycota</taxon>
        <taxon>Pezizomycotina</taxon>
        <taxon>Lecanoromycetes</taxon>
        <taxon>OSLEUM clade</taxon>
        <taxon>Lecanoromycetidae</taxon>
        <taxon>Lecanorales</taxon>
        <taxon>Lecanorineae</taxon>
        <taxon>Cladoniaceae</taxon>
        <taxon>Cladonia</taxon>
    </lineage>
</organism>
<keyword evidence="1" id="KW-0963">Cytoplasm</keyword>
<proteinExistence type="predicted"/>
<evidence type="ECO:0000256" key="2">
    <source>
        <dbReference type="SAM" id="MobiDB-lite"/>
    </source>
</evidence>
<keyword evidence="5" id="KW-1185">Reference proteome</keyword>
<sequence length="512" mass="57159">MSTMEGGLQQLLAFPPYPMPATPLPDSEYDKQIKAHIQYLNTIPASKLTNGVPNGGGDLLDIVDPSVNTTSYLYILLAYISGSSSKQKLGAVSDSFALGSPLWHKSLEFMDRFDPIQVRYAGNEFRRLVEAVASRARTFSQPFAAVPAIRTAILRVDHSGATFTSTHLIFARLCLEARAYTDALPVLDEIIYYLPCATNKGAENNMFPYLNSKHESSSTYITQESGLSAKLDYRDHLQYFLFGAMLYMGLKEWKKALLFLEIAMTSPVTNNASKIQVEAYKKWVLVSLLYKGSLPSMPKTISSVAAKQYSVVGRPYEGLAAVFMAGIKEEEGVQRLIEEARVGAQFWSHDSNAGLVSQVIEAYRKFSILELEKTYCALTITEIARYTSPDPYDYAETGQYVVHLISSRQLNATISEPTQDPATWIIRFSDSASGPLARSEEQQYEALSKQTRKVKALTDHIKEIDRKLSLSKDLLADAKRRKKEKNEQGGNEGETVWGRDGFDQDEDMMADM</sequence>
<evidence type="ECO:0000313" key="4">
    <source>
        <dbReference type="EMBL" id="KAK0514957.1"/>
    </source>
</evidence>
<dbReference type="InterPro" id="IPR050756">
    <property type="entry name" value="CSN3"/>
</dbReference>
<reference evidence="4" key="1">
    <citation type="submission" date="2023-03" db="EMBL/GenBank/DDBJ databases">
        <title>Complete genome of Cladonia borealis.</title>
        <authorList>
            <person name="Park H."/>
        </authorList>
    </citation>
    <scope>NUCLEOTIDE SEQUENCE</scope>
    <source>
        <strain evidence="4">ANT050790</strain>
    </source>
</reference>
<dbReference type="PANTHER" id="PTHR10758:SF1">
    <property type="entry name" value="COP9 SIGNALOSOME COMPLEX SUBUNIT 3"/>
    <property type="match status" value="1"/>
</dbReference>
<dbReference type="PANTHER" id="PTHR10758">
    <property type="entry name" value="26S PROTEASOME NON-ATPASE REGULATORY SUBUNIT 3/COP9 SIGNALOSOME COMPLEX SUBUNIT 3"/>
    <property type="match status" value="1"/>
</dbReference>
<evidence type="ECO:0000256" key="1">
    <source>
        <dbReference type="ARBA" id="ARBA00022490"/>
    </source>
</evidence>
<accession>A0AA39R4W6</accession>
<dbReference type="EMBL" id="JAFEKC020000004">
    <property type="protein sequence ID" value="KAK0514957.1"/>
    <property type="molecule type" value="Genomic_DNA"/>
</dbReference>
<feature type="domain" description="COP9 signalosome complex subunit 3 N-terminal helical repeats" evidence="3">
    <location>
        <begin position="59"/>
        <end position="304"/>
    </location>
</feature>
<evidence type="ECO:0000259" key="3">
    <source>
        <dbReference type="Pfam" id="PF22788"/>
    </source>
</evidence>
<dbReference type="InterPro" id="IPR055089">
    <property type="entry name" value="COP9_N"/>
</dbReference>
<feature type="region of interest" description="Disordered" evidence="2">
    <location>
        <begin position="479"/>
        <end position="512"/>
    </location>
</feature>
<dbReference type="GO" id="GO:0008180">
    <property type="term" value="C:COP9 signalosome"/>
    <property type="evidence" value="ECO:0007669"/>
    <property type="project" value="TreeGrafter"/>
</dbReference>
<dbReference type="Proteomes" id="UP001166286">
    <property type="component" value="Unassembled WGS sequence"/>
</dbReference>
<gene>
    <name evidence="4" type="ORF">JMJ35_002336</name>
</gene>
<dbReference type="AlphaFoldDB" id="A0AA39R4W6"/>
<evidence type="ECO:0000313" key="5">
    <source>
        <dbReference type="Proteomes" id="UP001166286"/>
    </source>
</evidence>
<dbReference type="Pfam" id="PF22788">
    <property type="entry name" value="COP9_hel_rpt"/>
    <property type="match status" value="1"/>
</dbReference>
<protein>
    <recommendedName>
        <fullName evidence="3">COP9 signalosome complex subunit 3 N-terminal helical repeats domain-containing protein</fullName>
    </recommendedName>
</protein>
<name>A0AA39R4W6_9LECA</name>
<dbReference type="GO" id="GO:0006511">
    <property type="term" value="P:ubiquitin-dependent protein catabolic process"/>
    <property type="evidence" value="ECO:0007669"/>
    <property type="project" value="TreeGrafter"/>
</dbReference>
<feature type="compositionally biased region" description="Acidic residues" evidence="2">
    <location>
        <begin position="503"/>
        <end position="512"/>
    </location>
</feature>